<evidence type="ECO:0000313" key="1">
    <source>
        <dbReference type="EMBL" id="BET26491.1"/>
    </source>
</evidence>
<name>A0AA86J2J5_9BURK</name>
<accession>A0AA86J2J5</accession>
<sequence>MRIQQIEKIQIASEQLEDALSAYFAGRFHSALVLASAAEQLYAGYVMKHGETPAWKRSRSIVTKIANGLRREEGDKPTCEEDIGDLLNRAYNSSKHAGKNDHTVFMDPKFEANVAIERAIENYDALERLGISGLPDMPLAQRFLEESITDEEST</sequence>
<dbReference type="Proteomes" id="UP001329151">
    <property type="component" value="Chromosome"/>
</dbReference>
<keyword evidence="2" id="KW-1185">Reference proteome</keyword>
<dbReference type="KEGG" id="lto:RGQ30_19920"/>
<dbReference type="EMBL" id="AP028947">
    <property type="protein sequence ID" value="BET26491.1"/>
    <property type="molecule type" value="Genomic_DNA"/>
</dbReference>
<gene>
    <name evidence="1" type="ORF">RGQ30_19920</name>
</gene>
<dbReference type="RefSeq" id="WP_130556044.1">
    <property type="nucleotide sequence ID" value="NZ_AP028947.1"/>
</dbReference>
<dbReference type="AlphaFoldDB" id="A0AA86J2J5"/>
<protein>
    <submittedName>
        <fullName evidence="1">Uncharacterized protein</fullName>
    </submittedName>
</protein>
<evidence type="ECO:0000313" key="2">
    <source>
        <dbReference type="Proteomes" id="UP001329151"/>
    </source>
</evidence>
<reference evidence="1 2" key="1">
    <citation type="submission" date="2023-10" db="EMBL/GenBank/DDBJ databases">
        <title>Complete Genome Sequence of Limnobacter thiooxidans CS-K2T, Isolated from freshwater lake sediments in Bavaria, Germany.</title>
        <authorList>
            <person name="Naruki M."/>
            <person name="Watanabe A."/>
            <person name="Warashina T."/>
            <person name="Morita T."/>
            <person name="Arakawa K."/>
        </authorList>
    </citation>
    <scope>NUCLEOTIDE SEQUENCE [LARGE SCALE GENOMIC DNA]</scope>
    <source>
        <strain evidence="1 2">CS-K2</strain>
    </source>
</reference>
<proteinExistence type="predicted"/>
<organism evidence="1 2">
    <name type="scientific">Limnobacter thiooxidans</name>
    <dbReference type="NCBI Taxonomy" id="131080"/>
    <lineage>
        <taxon>Bacteria</taxon>
        <taxon>Pseudomonadati</taxon>
        <taxon>Pseudomonadota</taxon>
        <taxon>Betaproteobacteria</taxon>
        <taxon>Burkholderiales</taxon>
        <taxon>Burkholderiaceae</taxon>
        <taxon>Limnobacter</taxon>
    </lineage>
</organism>